<name>A0ABY8G9I7_9GAMM</name>
<evidence type="ECO:0000313" key="2">
    <source>
        <dbReference type="Proteomes" id="UP001219630"/>
    </source>
</evidence>
<proteinExistence type="predicted"/>
<organism evidence="1 2">
    <name type="scientific">Dickeya lacustris</name>
    <dbReference type="NCBI Taxonomy" id="2259638"/>
    <lineage>
        <taxon>Bacteria</taxon>
        <taxon>Pseudomonadati</taxon>
        <taxon>Pseudomonadota</taxon>
        <taxon>Gammaproteobacteria</taxon>
        <taxon>Enterobacterales</taxon>
        <taxon>Pectobacteriaceae</taxon>
        <taxon>Dickeya</taxon>
    </lineage>
</organism>
<reference evidence="1 2" key="1">
    <citation type="submission" date="2022-12" db="EMBL/GenBank/DDBJ databases">
        <title>Complete genome sequencing of Dickeya lacustris type strain LMG30899.</title>
        <authorList>
            <person name="Dobhal S."/>
            <person name="Arizala D."/>
            <person name="Arif M."/>
        </authorList>
    </citation>
    <scope>NUCLEOTIDE SEQUENCE [LARGE SCALE GENOMIC DNA]</scope>
    <source>
        <strain evidence="1 2">LMG30899</strain>
    </source>
</reference>
<gene>
    <name evidence="1" type="ORF">O1Q98_04670</name>
</gene>
<accession>A0ABY8G9I7</accession>
<dbReference type="RefSeq" id="WP_269975650.1">
    <property type="nucleotide sequence ID" value="NZ_CP114280.1"/>
</dbReference>
<dbReference type="Proteomes" id="UP001219630">
    <property type="component" value="Chromosome"/>
</dbReference>
<sequence length="44" mass="5239">MGSRPGERQYDFYTPYGDEAVLLYFPRVLPTFSLRRVYLIHGWA</sequence>
<dbReference type="EMBL" id="CP114280">
    <property type="protein sequence ID" value="WFN56587.1"/>
    <property type="molecule type" value="Genomic_DNA"/>
</dbReference>
<keyword evidence="2" id="KW-1185">Reference proteome</keyword>
<protein>
    <submittedName>
        <fullName evidence="1">Uncharacterized protein</fullName>
    </submittedName>
</protein>
<evidence type="ECO:0000313" key="1">
    <source>
        <dbReference type="EMBL" id="WFN56587.1"/>
    </source>
</evidence>